<dbReference type="Proteomes" id="UP000003448">
    <property type="component" value="Unassembled WGS sequence"/>
</dbReference>
<accession>I0KZG0</accession>
<dbReference type="STRING" id="1150864.MILUP08_41874"/>
<name>I0KZG0_9ACTN</name>
<evidence type="ECO:0000313" key="1">
    <source>
        <dbReference type="EMBL" id="CCH16957.1"/>
    </source>
</evidence>
<sequence>MFEPGSRSKQVSTFMLPEDEAVFDEALGPAIADLGQWETHDQRARSIMLHDSLPVAMRHDRTQAFLRLLGRDGGTVGPLIQYLHTSVVTTDEAVLATTDGRYRATAERPEAMSPGRLAFRWFPEDEADCVRRDFVLLAGMAWEALQAVTSPHIETVAGKPLRRYRVGAAAKAWALDRPGLQLHDYALRLRIRPGMPPAVRGASGIGPADRPDAVPATAISMPRLWLSSRWRRYGSRELRPRSHWRSSEQGFLNGDHFGGPEVLSVWTTFIGSNCTARSAPPCARCRRPTSIRPCRLPARCTTR</sequence>
<reference evidence="2" key="1">
    <citation type="journal article" date="2012" name="J. Bacteriol.">
        <title>Genome Sequence of Micromonospora lupini Lupac 08, Isolated from Root Nodules of Lupinus angustifolius.</title>
        <authorList>
            <person name="Alonso-Vega P."/>
            <person name="Normand P."/>
            <person name="Bacigalupe R."/>
            <person name="Pujic P."/>
            <person name="Lajus A."/>
            <person name="Vallenet D."/>
            <person name="Carro L."/>
            <person name="Coll P."/>
            <person name="Trujillo M.E."/>
        </authorList>
    </citation>
    <scope>NUCLEOTIDE SEQUENCE [LARGE SCALE GENOMIC DNA]</scope>
    <source>
        <strain evidence="2">Lupac 08</strain>
    </source>
</reference>
<gene>
    <name evidence="1" type="ORF">MILUP08_41874</name>
</gene>
<proteinExistence type="predicted"/>
<comment type="caution">
    <text evidence="1">The sequence shown here is derived from an EMBL/GenBank/DDBJ whole genome shotgun (WGS) entry which is preliminary data.</text>
</comment>
<dbReference type="RefSeq" id="WP_007457269.1">
    <property type="nucleotide sequence ID" value="NZ_HF570108.1"/>
</dbReference>
<dbReference type="OrthoDB" id="3631996at2"/>
<protein>
    <submittedName>
        <fullName evidence="1">Uncharacterized protein</fullName>
    </submittedName>
</protein>
<dbReference type="EMBL" id="CAIE01000016">
    <property type="protein sequence ID" value="CCH16957.1"/>
    <property type="molecule type" value="Genomic_DNA"/>
</dbReference>
<keyword evidence="2" id="KW-1185">Reference proteome</keyword>
<organism evidence="1 2">
    <name type="scientific">Micromonospora lupini str. Lupac 08</name>
    <dbReference type="NCBI Taxonomy" id="1150864"/>
    <lineage>
        <taxon>Bacteria</taxon>
        <taxon>Bacillati</taxon>
        <taxon>Actinomycetota</taxon>
        <taxon>Actinomycetes</taxon>
        <taxon>Micromonosporales</taxon>
        <taxon>Micromonosporaceae</taxon>
        <taxon>Micromonospora</taxon>
    </lineage>
</organism>
<evidence type="ECO:0000313" key="2">
    <source>
        <dbReference type="Proteomes" id="UP000003448"/>
    </source>
</evidence>
<dbReference type="AlphaFoldDB" id="I0KZG0"/>